<keyword evidence="1" id="KW-1133">Transmembrane helix</keyword>
<comment type="caution">
    <text evidence="2">The sequence shown here is derived from an EMBL/GenBank/DDBJ whole genome shotgun (WGS) entry which is preliminary data.</text>
</comment>
<keyword evidence="1" id="KW-0472">Membrane</keyword>
<keyword evidence="3" id="KW-1185">Reference proteome</keyword>
<keyword evidence="1" id="KW-0812">Transmembrane</keyword>
<organism evidence="2 3">
    <name type="scientific">Ancylostoma ceylanicum</name>
    <dbReference type="NCBI Taxonomy" id="53326"/>
    <lineage>
        <taxon>Eukaryota</taxon>
        <taxon>Metazoa</taxon>
        <taxon>Ecdysozoa</taxon>
        <taxon>Nematoda</taxon>
        <taxon>Chromadorea</taxon>
        <taxon>Rhabditida</taxon>
        <taxon>Rhabditina</taxon>
        <taxon>Rhabditomorpha</taxon>
        <taxon>Strongyloidea</taxon>
        <taxon>Ancylostomatidae</taxon>
        <taxon>Ancylostomatinae</taxon>
        <taxon>Ancylostoma</taxon>
    </lineage>
</organism>
<feature type="transmembrane region" description="Helical" evidence="1">
    <location>
        <begin position="21"/>
        <end position="43"/>
    </location>
</feature>
<dbReference type="AlphaFoldDB" id="A0A016WII4"/>
<evidence type="ECO:0000256" key="1">
    <source>
        <dbReference type="SAM" id="Phobius"/>
    </source>
</evidence>
<sequence length="76" mass="8993">MVNTDINVFTLGDLKDAFSSWHAPINVITHSVLIPRFYLLLIIPIDHWRRRGGESCRSLFLIVYFFTIFKYLTIFE</sequence>
<gene>
    <name evidence="2" type="primary">Acey_s0691.g1569</name>
    <name evidence="2" type="ORF">Y032_0691g1569</name>
</gene>
<feature type="transmembrane region" description="Helical" evidence="1">
    <location>
        <begin position="55"/>
        <end position="74"/>
    </location>
</feature>
<proteinExistence type="predicted"/>
<name>A0A016WII4_9BILA</name>
<accession>A0A016WII4</accession>
<evidence type="ECO:0000313" key="3">
    <source>
        <dbReference type="Proteomes" id="UP000024635"/>
    </source>
</evidence>
<dbReference type="Proteomes" id="UP000024635">
    <property type="component" value="Unassembled WGS sequence"/>
</dbReference>
<reference evidence="3" key="1">
    <citation type="journal article" date="2015" name="Nat. Genet.">
        <title>The genome and transcriptome of the zoonotic hookworm Ancylostoma ceylanicum identify infection-specific gene families.</title>
        <authorList>
            <person name="Schwarz E.M."/>
            <person name="Hu Y."/>
            <person name="Antoshechkin I."/>
            <person name="Miller M.M."/>
            <person name="Sternberg P.W."/>
            <person name="Aroian R.V."/>
        </authorList>
    </citation>
    <scope>NUCLEOTIDE SEQUENCE</scope>
    <source>
        <strain evidence="3">HY135</strain>
    </source>
</reference>
<dbReference type="EMBL" id="JARK01000291">
    <property type="protein sequence ID" value="EYC38843.1"/>
    <property type="molecule type" value="Genomic_DNA"/>
</dbReference>
<evidence type="ECO:0000313" key="2">
    <source>
        <dbReference type="EMBL" id="EYC38843.1"/>
    </source>
</evidence>
<protein>
    <submittedName>
        <fullName evidence="2">Uncharacterized protein</fullName>
    </submittedName>
</protein>